<keyword evidence="7" id="KW-0139">CF(1)</keyword>
<comment type="function">
    <text evidence="7">This protein is part of the stalk that links CF(0) to CF(1). It either transmits conformational changes from CF(0) to CF(1) or is implicated in proton conduction.</text>
</comment>
<dbReference type="Gene3D" id="1.10.520.20">
    <property type="entry name" value="N-terminal domain of the delta subunit of the F1F0-ATP synthase"/>
    <property type="match status" value="1"/>
</dbReference>
<comment type="caution">
    <text evidence="8">The sequence shown here is derived from an EMBL/GenBank/DDBJ whole genome shotgun (WGS) entry which is preliminary data.</text>
</comment>
<dbReference type="NCBIfam" id="TIGR01145">
    <property type="entry name" value="ATP_synt_delta"/>
    <property type="match status" value="1"/>
</dbReference>
<reference evidence="8" key="1">
    <citation type="journal article" date="2020" name="mSystems">
        <title>Genome- and Community-Level Interaction Insights into Carbon Utilization and Element Cycling Functions of Hydrothermarchaeota in Hydrothermal Sediment.</title>
        <authorList>
            <person name="Zhou Z."/>
            <person name="Liu Y."/>
            <person name="Xu W."/>
            <person name="Pan J."/>
            <person name="Luo Z.H."/>
            <person name="Li M."/>
        </authorList>
    </citation>
    <scope>NUCLEOTIDE SEQUENCE [LARGE SCALE GENOMIC DNA]</scope>
    <source>
        <strain evidence="8">SpSt-776</strain>
    </source>
</reference>
<dbReference type="Pfam" id="PF00213">
    <property type="entry name" value="OSCP"/>
    <property type="match status" value="1"/>
</dbReference>
<dbReference type="EMBL" id="DTHB01000016">
    <property type="protein sequence ID" value="HGB13939.1"/>
    <property type="molecule type" value="Genomic_DNA"/>
</dbReference>
<evidence type="ECO:0000256" key="4">
    <source>
        <dbReference type="ARBA" id="ARBA00023065"/>
    </source>
</evidence>
<dbReference type="GO" id="GO:0045259">
    <property type="term" value="C:proton-transporting ATP synthase complex"/>
    <property type="evidence" value="ECO:0007669"/>
    <property type="project" value="UniProtKB-KW"/>
</dbReference>
<evidence type="ECO:0000313" key="8">
    <source>
        <dbReference type="EMBL" id="HGB13939.1"/>
    </source>
</evidence>
<keyword evidence="5 7" id="KW-0472">Membrane</keyword>
<dbReference type="SUPFAM" id="SSF47928">
    <property type="entry name" value="N-terminal domain of the delta subunit of the F1F0-ATP synthase"/>
    <property type="match status" value="1"/>
</dbReference>
<dbReference type="PRINTS" id="PR00125">
    <property type="entry name" value="ATPASEDELTA"/>
</dbReference>
<protein>
    <recommendedName>
        <fullName evidence="7">ATP synthase subunit delta</fullName>
    </recommendedName>
    <alternativeName>
        <fullName evidence="7">ATP synthase F(1) sector subunit delta</fullName>
    </alternativeName>
    <alternativeName>
        <fullName evidence="7">F-type ATPase subunit delta</fullName>
        <shortName evidence="7">F-ATPase subunit delta</shortName>
    </alternativeName>
</protein>
<evidence type="ECO:0000256" key="2">
    <source>
        <dbReference type="ARBA" id="ARBA00022448"/>
    </source>
</evidence>
<evidence type="ECO:0000256" key="7">
    <source>
        <dbReference type="HAMAP-Rule" id="MF_01416"/>
    </source>
</evidence>
<dbReference type="GO" id="GO:0046933">
    <property type="term" value="F:proton-transporting ATP synthase activity, rotational mechanism"/>
    <property type="evidence" value="ECO:0007669"/>
    <property type="project" value="UniProtKB-UniRule"/>
</dbReference>
<sequence>MIDLTVSRRYAKALLMLGQEDGKYKEYGEELSGFAQLLEREPELKHALVNPIHSMEERKKLLLRIIELFNLSPLMGNFLKLLFDKHRIPALSGIAQVYQQYVDEIENVKRARVKAAVALDEATQEHLRQGLEKMTKSKVVMEFEEDPTILGGIVARVGDLVLDGSVRTQLSSLKESLIKGEVL</sequence>
<evidence type="ECO:0000256" key="5">
    <source>
        <dbReference type="ARBA" id="ARBA00023136"/>
    </source>
</evidence>
<comment type="similarity">
    <text evidence="7">Belongs to the ATPase delta chain family.</text>
</comment>
<proteinExistence type="inferred from homology"/>
<dbReference type="PANTHER" id="PTHR11910">
    <property type="entry name" value="ATP SYNTHASE DELTA CHAIN"/>
    <property type="match status" value="1"/>
</dbReference>
<evidence type="ECO:0000256" key="6">
    <source>
        <dbReference type="ARBA" id="ARBA00023310"/>
    </source>
</evidence>
<name>A0A7C3SI96_9BACT</name>
<keyword evidence="2 7" id="KW-0813">Transport</keyword>
<comment type="function">
    <text evidence="7">F(1)F(0) ATP synthase produces ATP from ADP in the presence of a proton or sodium gradient. F-type ATPases consist of two structural domains, F(1) containing the extramembraneous catalytic core and F(0) containing the membrane proton channel, linked together by a central stalk and a peripheral stalk. During catalysis, ATP synthesis in the catalytic domain of F(1) is coupled via a rotary mechanism of the central stalk subunits to proton translocation.</text>
</comment>
<keyword evidence="3 7" id="KW-0375">Hydrogen ion transport</keyword>
<keyword evidence="7" id="KW-1003">Cell membrane</keyword>
<comment type="subcellular location">
    <subcellularLocation>
        <location evidence="7">Cell membrane</location>
        <topology evidence="7">Peripheral membrane protein</topology>
    </subcellularLocation>
    <subcellularLocation>
        <location evidence="1">Membrane</location>
    </subcellularLocation>
</comment>
<evidence type="ECO:0000256" key="3">
    <source>
        <dbReference type="ARBA" id="ARBA00022781"/>
    </source>
</evidence>
<dbReference type="InterPro" id="IPR000711">
    <property type="entry name" value="ATPase_OSCP/dsu"/>
</dbReference>
<organism evidence="8">
    <name type="scientific">Desulfobacca acetoxidans</name>
    <dbReference type="NCBI Taxonomy" id="60893"/>
    <lineage>
        <taxon>Bacteria</taxon>
        <taxon>Pseudomonadati</taxon>
        <taxon>Thermodesulfobacteriota</taxon>
        <taxon>Desulfobaccia</taxon>
        <taxon>Desulfobaccales</taxon>
        <taxon>Desulfobaccaceae</taxon>
        <taxon>Desulfobacca</taxon>
    </lineage>
</organism>
<accession>A0A7C3SI96</accession>
<gene>
    <name evidence="7" type="primary">atpH</name>
    <name evidence="8" type="ORF">ENV62_01675</name>
</gene>
<dbReference type="NCBIfam" id="NF004402">
    <property type="entry name" value="PRK05758.2-2"/>
    <property type="match status" value="1"/>
</dbReference>
<keyword evidence="6 7" id="KW-0066">ATP synthesis</keyword>
<dbReference type="InterPro" id="IPR026015">
    <property type="entry name" value="ATP_synth_OSCP/delta_N_sf"/>
</dbReference>
<keyword evidence="4 7" id="KW-0406">Ion transport</keyword>
<dbReference type="GO" id="GO:0005886">
    <property type="term" value="C:plasma membrane"/>
    <property type="evidence" value="ECO:0007669"/>
    <property type="project" value="UniProtKB-SubCell"/>
</dbReference>
<evidence type="ECO:0000256" key="1">
    <source>
        <dbReference type="ARBA" id="ARBA00004370"/>
    </source>
</evidence>
<dbReference type="AlphaFoldDB" id="A0A7C3SI96"/>
<dbReference type="HAMAP" id="MF_01416">
    <property type="entry name" value="ATP_synth_delta_bact"/>
    <property type="match status" value="1"/>
</dbReference>